<dbReference type="OrthoDB" id="10062419at2759"/>
<evidence type="ECO:0000313" key="2">
    <source>
        <dbReference type="EMBL" id="KAJ7360240.1"/>
    </source>
</evidence>
<dbReference type="AlphaFoldDB" id="A0A9W9YPY3"/>
<gene>
    <name evidence="2" type="ORF">OS493_016869</name>
</gene>
<feature type="domain" description="Tyrosine-protein kinase ephrin type A/B receptor-like" evidence="1">
    <location>
        <begin position="3"/>
        <end position="52"/>
    </location>
</feature>
<keyword evidence="3" id="KW-1185">Reference proteome</keyword>
<evidence type="ECO:0000313" key="3">
    <source>
        <dbReference type="Proteomes" id="UP001163046"/>
    </source>
</evidence>
<dbReference type="EMBL" id="MU827310">
    <property type="protein sequence ID" value="KAJ7360240.1"/>
    <property type="molecule type" value="Genomic_DNA"/>
</dbReference>
<dbReference type="Pfam" id="PF07699">
    <property type="entry name" value="Ephrin_rec_like"/>
    <property type="match status" value="1"/>
</dbReference>
<dbReference type="Proteomes" id="UP001163046">
    <property type="component" value="Unassembled WGS sequence"/>
</dbReference>
<name>A0A9W9YPY3_9CNID</name>
<accession>A0A9W9YPY3</accession>
<comment type="caution">
    <text evidence="2">The sequence shown here is derived from an EMBL/GenBank/DDBJ whole genome shotgun (WGS) entry which is preliminary data.</text>
</comment>
<reference evidence="2" key="1">
    <citation type="submission" date="2023-01" db="EMBL/GenBank/DDBJ databases">
        <title>Genome assembly of the deep-sea coral Lophelia pertusa.</title>
        <authorList>
            <person name="Herrera S."/>
            <person name="Cordes E."/>
        </authorList>
    </citation>
    <scope>NUCLEOTIDE SEQUENCE</scope>
    <source>
        <strain evidence="2">USNM1676648</strain>
        <tissue evidence="2">Polyp</tissue>
    </source>
</reference>
<sequence>MTGTYSNRGETCLKCSAGGFYQDEMGQLGCKNCSTGTYVPETHHPGKSATDCRACPYTVPDPTKPLVIVHADVFITSTA</sequence>
<dbReference type="Gene3D" id="2.10.50.10">
    <property type="entry name" value="Tumor Necrosis Factor Receptor, subunit A, domain 2"/>
    <property type="match status" value="1"/>
</dbReference>
<proteinExistence type="predicted"/>
<dbReference type="InterPro" id="IPR011641">
    <property type="entry name" value="Tyr-kin_ephrin_A/B_rcpt-like"/>
</dbReference>
<protein>
    <recommendedName>
        <fullName evidence="1">Tyrosine-protein kinase ephrin type A/B receptor-like domain-containing protein</fullName>
    </recommendedName>
</protein>
<organism evidence="2 3">
    <name type="scientific">Desmophyllum pertusum</name>
    <dbReference type="NCBI Taxonomy" id="174260"/>
    <lineage>
        <taxon>Eukaryota</taxon>
        <taxon>Metazoa</taxon>
        <taxon>Cnidaria</taxon>
        <taxon>Anthozoa</taxon>
        <taxon>Hexacorallia</taxon>
        <taxon>Scleractinia</taxon>
        <taxon>Caryophylliina</taxon>
        <taxon>Caryophylliidae</taxon>
        <taxon>Desmophyllum</taxon>
    </lineage>
</organism>
<dbReference type="SMART" id="SM01411">
    <property type="entry name" value="Ephrin_rec_like"/>
    <property type="match status" value="1"/>
</dbReference>
<evidence type="ECO:0000259" key="1">
    <source>
        <dbReference type="Pfam" id="PF07699"/>
    </source>
</evidence>